<evidence type="ECO:0000256" key="1">
    <source>
        <dbReference type="SAM" id="MobiDB-lite"/>
    </source>
</evidence>
<feature type="region of interest" description="Disordered" evidence="1">
    <location>
        <begin position="187"/>
        <end position="206"/>
    </location>
</feature>
<proteinExistence type="predicted"/>
<name>A0A225WYA4_9STRA</name>
<organism evidence="2 3">
    <name type="scientific">Phytophthora megakarya</name>
    <dbReference type="NCBI Taxonomy" id="4795"/>
    <lineage>
        <taxon>Eukaryota</taxon>
        <taxon>Sar</taxon>
        <taxon>Stramenopiles</taxon>
        <taxon>Oomycota</taxon>
        <taxon>Peronosporomycetes</taxon>
        <taxon>Peronosporales</taxon>
        <taxon>Peronosporaceae</taxon>
        <taxon>Phytophthora</taxon>
    </lineage>
</organism>
<sequence>MGKGPGWSEGETIQLCQSWLKTSEDAVVCTDQKRKSFVNRPYETWLENRAMETEKCAWRQQLSLSEVTQFCGTSAQATVSSSCGLVRAAIQAKWTTKITTDSSATAEHKAAGDDKVVSPIGRKAAKAMTHIHYVTATEKKADVMEQQLYMTVFMQNPQSSKPLEFFSIQHKTILVNLKGKYAIATDTRDQQPGSDQDLPKHLQAQNPTTIVDPASDEENEFMNDNINNSNNALQTGLV</sequence>
<dbReference type="AlphaFoldDB" id="A0A225WYA4"/>
<dbReference type="Proteomes" id="UP000198211">
    <property type="component" value="Unassembled WGS sequence"/>
</dbReference>
<comment type="caution">
    <text evidence="2">The sequence shown here is derived from an EMBL/GenBank/DDBJ whole genome shotgun (WGS) entry which is preliminary data.</text>
</comment>
<reference evidence="3" key="1">
    <citation type="submission" date="2017-03" db="EMBL/GenBank/DDBJ databases">
        <title>Phytopthora megakarya and P. palmivora, two closely related causual agents of cacao black pod achieved similar genome size and gene model numbers by different mechanisms.</title>
        <authorList>
            <person name="Ali S."/>
            <person name="Shao J."/>
            <person name="Larry D.J."/>
            <person name="Kronmiller B."/>
            <person name="Shen D."/>
            <person name="Strem M.D."/>
            <person name="Melnick R.L."/>
            <person name="Guiltinan M.J."/>
            <person name="Tyler B.M."/>
            <person name="Meinhardt L.W."/>
            <person name="Bailey B.A."/>
        </authorList>
    </citation>
    <scope>NUCLEOTIDE SEQUENCE [LARGE SCALE GENOMIC DNA]</scope>
    <source>
        <strain evidence="3">zdho120</strain>
    </source>
</reference>
<evidence type="ECO:0000313" key="2">
    <source>
        <dbReference type="EMBL" id="OWZ22765.1"/>
    </source>
</evidence>
<protein>
    <submittedName>
        <fullName evidence="2">Uncharacterized protein</fullName>
    </submittedName>
</protein>
<evidence type="ECO:0000313" key="3">
    <source>
        <dbReference type="Proteomes" id="UP000198211"/>
    </source>
</evidence>
<dbReference type="OrthoDB" id="128346at2759"/>
<gene>
    <name evidence="2" type="ORF">PHMEG_0002485</name>
</gene>
<dbReference type="EMBL" id="NBNE01000111">
    <property type="protein sequence ID" value="OWZ22765.1"/>
    <property type="molecule type" value="Genomic_DNA"/>
</dbReference>
<keyword evidence="3" id="KW-1185">Reference proteome</keyword>
<accession>A0A225WYA4</accession>